<comment type="pathway">
    <text evidence="3">tRNA modification; 5-methoxycarbonylmethyl-2-thiouridine-tRNA biosynthesis.</text>
</comment>
<dbReference type="AlphaFoldDB" id="A0A674EEK9"/>
<dbReference type="GO" id="GO:0005737">
    <property type="term" value="C:cytoplasm"/>
    <property type="evidence" value="ECO:0007669"/>
    <property type="project" value="UniProtKB-SubCell"/>
</dbReference>
<dbReference type="OMA" id="CCANRTQ"/>
<evidence type="ECO:0000313" key="10">
    <source>
        <dbReference type="Ensembl" id="ENSSTUP00000106364.1"/>
    </source>
</evidence>
<dbReference type="GO" id="GO:0033588">
    <property type="term" value="C:elongator holoenzyme complex"/>
    <property type="evidence" value="ECO:0007669"/>
    <property type="project" value="InterPro"/>
</dbReference>
<dbReference type="GeneTree" id="ENSGT01000000216370"/>
<proteinExistence type="inferred from homology"/>
<dbReference type="InterPro" id="IPR037289">
    <property type="entry name" value="Elp2"/>
</dbReference>
<evidence type="ECO:0000256" key="1">
    <source>
        <dbReference type="ARBA" id="ARBA00004123"/>
    </source>
</evidence>
<sequence>MAALIIESCHVACCANRTQNVLTWGRGGIIANRTCNYAALYDPKKGVVAVLNGHTGRVNTVQWVHREDCGDTETHLVSGGSDRLTDCHLWQRLQPRVFLGVTLLALHTCI</sequence>
<dbReference type="Ensembl" id="ENSSTUT00000113996.1">
    <property type="protein sequence ID" value="ENSSTUP00000106364.1"/>
    <property type="gene ID" value="ENSSTUG00000047392.1"/>
</dbReference>
<evidence type="ECO:0000256" key="7">
    <source>
        <dbReference type="ARBA" id="ARBA00022574"/>
    </source>
</evidence>
<evidence type="ECO:0000256" key="5">
    <source>
        <dbReference type="ARBA" id="ARBA00020267"/>
    </source>
</evidence>
<dbReference type="InterPro" id="IPR001680">
    <property type="entry name" value="WD40_rpt"/>
</dbReference>
<keyword evidence="6" id="KW-0963">Cytoplasm</keyword>
<dbReference type="InParanoid" id="A0A674EEK9"/>
<evidence type="ECO:0000256" key="6">
    <source>
        <dbReference type="ARBA" id="ARBA00022490"/>
    </source>
</evidence>
<keyword evidence="7" id="KW-0853">WD repeat</keyword>
<dbReference type="Gene3D" id="2.130.10.10">
    <property type="entry name" value="YVTN repeat-like/Quinoprotein amine dehydrogenase"/>
    <property type="match status" value="1"/>
</dbReference>
<evidence type="ECO:0000256" key="9">
    <source>
        <dbReference type="ARBA" id="ARBA00023242"/>
    </source>
</evidence>
<protein>
    <recommendedName>
        <fullName evidence="5">Elongator complex protein 2</fullName>
    </recommendedName>
</protein>
<reference evidence="10" key="1">
    <citation type="submission" date="2025-08" db="UniProtKB">
        <authorList>
            <consortium name="Ensembl"/>
        </authorList>
    </citation>
    <scope>IDENTIFICATION</scope>
</reference>
<accession>A0A674EEK9</accession>
<dbReference type="PANTHER" id="PTHR44111:SF1">
    <property type="entry name" value="ELONGATOR COMPLEX PROTEIN 2"/>
    <property type="match status" value="1"/>
</dbReference>
<comment type="similarity">
    <text evidence="4">Belongs to the WD repeat ELP2 family.</text>
</comment>
<keyword evidence="11" id="KW-1185">Reference proteome</keyword>
<evidence type="ECO:0000256" key="3">
    <source>
        <dbReference type="ARBA" id="ARBA00005043"/>
    </source>
</evidence>
<organism evidence="10 11">
    <name type="scientific">Salmo trutta</name>
    <name type="common">Brown trout</name>
    <dbReference type="NCBI Taxonomy" id="8032"/>
    <lineage>
        <taxon>Eukaryota</taxon>
        <taxon>Metazoa</taxon>
        <taxon>Chordata</taxon>
        <taxon>Craniata</taxon>
        <taxon>Vertebrata</taxon>
        <taxon>Euteleostomi</taxon>
        <taxon>Actinopterygii</taxon>
        <taxon>Neopterygii</taxon>
        <taxon>Teleostei</taxon>
        <taxon>Protacanthopterygii</taxon>
        <taxon>Salmoniformes</taxon>
        <taxon>Salmonidae</taxon>
        <taxon>Salmoninae</taxon>
        <taxon>Salmo</taxon>
    </lineage>
</organism>
<dbReference type="GO" id="GO:0002098">
    <property type="term" value="P:tRNA wobble uridine modification"/>
    <property type="evidence" value="ECO:0007669"/>
    <property type="project" value="InterPro"/>
</dbReference>
<dbReference type="SMART" id="SM00320">
    <property type="entry name" value="WD40"/>
    <property type="match status" value="1"/>
</dbReference>
<evidence type="ECO:0000256" key="2">
    <source>
        <dbReference type="ARBA" id="ARBA00004496"/>
    </source>
</evidence>
<dbReference type="Proteomes" id="UP000472277">
    <property type="component" value="Chromosome 36"/>
</dbReference>
<keyword evidence="9" id="KW-0539">Nucleus</keyword>
<dbReference type="GO" id="GO:0005634">
    <property type="term" value="C:nucleus"/>
    <property type="evidence" value="ECO:0007669"/>
    <property type="project" value="UniProtKB-SubCell"/>
</dbReference>
<evidence type="ECO:0000313" key="11">
    <source>
        <dbReference type="Proteomes" id="UP000472277"/>
    </source>
</evidence>
<name>A0A674EEK9_SALTR</name>
<evidence type="ECO:0000256" key="8">
    <source>
        <dbReference type="ARBA" id="ARBA00022737"/>
    </source>
</evidence>
<reference evidence="10" key="2">
    <citation type="submission" date="2025-09" db="UniProtKB">
        <authorList>
            <consortium name="Ensembl"/>
        </authorList>
    </citation>
    <scope>IDENTIFICATION</scope>
</reference>
<comment type="subcellular location">
    <subcellularLocation>
        <location evidence="2">Cytoplasm</location>
    </subcellularLocation>
    <subcellularLocation>
        <location evidence="1">Nucleus</location>
    </subcellularLocation>
</comment>
<dbReference type="InterPro" id="IPR015943">
    <property type="entry name" value="WD40/YVTN_repeat-like_dom_sf"/>
</dbReference>
<dbReference type="PANTHER" id="PTHR44111">
    <property type="entry name" value="ELONGATOR COMPLEX PROTEIN 2"/>
    <property type="match status" value="1"/>
</dbReference>
<evidence type="ECO:0000256" key="4">
    <source>
        <dbReference type="ARBA" id="ARBA00005881"/>
    </source>
</evidence>
<dbReference type="UniPathway" id="UPA00988"/>
<keyword evidence="8" id="KW-0677">Repeat</keyword>